<feature type="domain" description="Calcineurin-like phosphoesterase" evidence="16">
    <location>
        <begin position="3224"/>
        <end position="3410"/>
    </location>
</feature>
<dbReference type="GO" id="GO:0016787">
    <property type="term" value="F:hydrolase activity"/>
    <property type="evidence" value="ECO:0007669"/>
    <property type="project" value="InterPro"/>
</dbReference>
<dbReference type="InterPro" id="IPR015806">
    <property type="entry name" value="Pyrv_Knase_insert_dom_sf"/>
</dbReference>
<dbReference type="InterPro" id="IPR029052">
    <property type="entry name" value="Metallo-depent_PP-like"/>
</dbReference>
<feature type="transmembrane region" description="Helical" evidence="15">
    <location>
        <begin position="1424"/>
        <end position="1445"/>
    </location>
</feature>
<dbReference type="EMBL" id="CAJNNV010025640">
    <property type="protein sequence ID" value="CAE8615467.1"/>
    <property type="molecule type" value="Genomic_DNA"/>
</dbReference>
<feature type="transmembrane region" description="Helical" evidence="15">
    <location>
        <begin position="1312"/>
        <end position="1333"/>
    </location>
</feature>
<evidence type="ECO:0000256" key="2">
    <source>
        <dbReference type="ARBA" id="ARBA00004997"/>
    </source>
</evidence>
<keyword evidence="5 13" id="KW-0808">Transferase</keyword>
<dbReference type="InterPro" id="IPR004843">
    <property type="entry name" value="Calcineurin-like_PHP"/>
</dbReference>
<dbReference type="Pfam" id="PF00328">
    <property type="entry name" value="His_Phos_2"/>
    <property type="match status" value="1"/>
</dbReference>
<feature type="region of interest" description="Disordered" evidence="14">
    <location>
        <begin position="3071"/>
        <end position="3096"/>
    </location>
</feature>
<dbReference type="InterPro" id="IPR000560">
    <property type="entry name" value="His_Pase_clade-2"/>
</dbReference>
<organism evidence="18 19">
    <name type="scientific">Polarella glacialis</name>
    <name type="common">Dinoflagellate</name>
    <dbReference type="NCBI Taxonomy" id="89957"/>
    <lineage>
        <taxon>Eukaryota</taxon>
        <taxon>Sar</taxon>
        <taxon>Alveolata</taxon>
        <taxon>Dinophyceae</taxon>
        <taxon>Suessiales</taxon>
        <taxon>Suessiaceae</taxon>
        <taxon>Polarella</taxon>
    </lineage>
</organism>
<dbReference type="OrthoDB" id="411211at2759"/>
<reference evidence="18" key="1">
    <citation type="submission" date="2021-02" db="EMBL/GenBank/DDBJ databases">
        <authorList>
            <person name="Dougan E. K."/>
            <person name="Rhodes N."/>
            <person name="Thang M."/>
            <person name="Chan C."/>
        </authorList>
    </citation>
    <scope>NUCLEOTIDE SEQUENCE</scope>
</reference>
<keyword evidence="15" id="KW-1133">Transmembrane helix</keyword>
<dbReference type="Proteomes" id="UP000654075">
    <property type="component" value="Unassembled WGS sequence"/>
</dbReference>
<keyword evidence="10 13" id="KW-0460">Magnesium</keyword>
<keyword evidence="15" id="KW-0472">Membrane</keyword>
<dbReference type="InterPro" id="IPR001697">
    <property type="entry name" value="Pyr_Knase"/>
</dbReference>
<dbReference type="Gene3D" id="2.40.33.10">
    <property type="entry name" value="PK beta-barrel domain-like"/>
    <property type="match status" value="1"/>
</dbReference>
<protein>
    <recommendedName>
        <fullName evidence="4 13">Pyruvate kinase</fullName>
        <ecNumber evidence="4 13">2.7.1.40</ecNumber>
    </recommendedName>
</protein>
<evidence type="ECO:0000256" key="15">
    <source>
        <dbReference type="SAM" id="Phobius"/>
    </source>
</evidence>
<dbReference type="SUPFAM" id="SSF51621">
    <property type="entry name" value="Phosphoenolpyruvate/pyruvate domain"/>
    <property type="match status" value="1"/>
</dbReference>
<keyword evidence="11 13" id="KW-0324">Glycolysis</keyword>
<evidence type="ECO:0000256" key="8">
    <source>
        <dbReference type="ARBA" id="ARBA00022777"/>
    </source>
</evidence>
<feature type="region of interest" description="Disordered" evidence="14">
    <location>
        <begin position="1881"/>
        <end position="1900"/>
    </location>
</feature>
<dbReference type="Gene3D" id="3.60.21.10">
    <property type="match status" value="1"/>
</dbReference>
<dbReference type="Gene3D" id="3.20.20.60">
    <property type="entry name" value="Phosphoenolpyruvate-binding domains"/>
    <property type="match status" value="1"/>
</dbReference>
<keyword evidence="6" id="KW-0479">Metal-binding</keyword>
<feature type="domain" description="Pyruvate kinase barrel" evidence="17">
    <location>
        <begin position="392"/>
        <end position="717"/>
    </location>
</feature>
<evidence type="ECO:0000259" key="16">
    <source>
        <dbReference type="Pfam" id="PF00149"/>
    </source>
</evidence>
<dbReference type="SUPFAM" id="SSF53254">
    <property type="entry name" value="Phosphoglycerate mutase-like"/>
    <property type="match status" value="1"/>
</dbReference>
<dbReference type="InterPro" id="IPR015793">
    <property type="entry name" value="Pyrv_Knase_brl"/>
</dbReference>
<evidence type="ECO:0000259" key="17">
    <source>
        <dbReference type="Pfam" id="PF00224"/>
    </source>
</evidence>
<dbReference type="SUPFAM" id="SSF50800">
    <property type="entry name" value="PK beta-barrel domain-like"/>
    <property type="match status" value="1"/>
</dbReference>
<evidence type="ECO:0000256" key="1">
    <source>
        <dbReference type="ARBA" id="ARBA00001958"/>
    </source>
</evidence>
<feature type="transmembrane region" description="Helical" evidence="15">
    <location>
        <begin position="1379"/>
        <end position="1399"/>
    </location>
</feature>
<dbReference type="InterPro" id="IPR029033">
    <property type="entry name" value="His_PPase_superfam"/>
</dbReference>
<comment type="caution">
    <text evidence="18">The sequence shown here is derived from an EMBL/GenBank/DDBJ whole genome shotgun (WGS) entry which is preliminary data.</text>
</comment>
<evidence type="ECO:0000313" key="19">
    <source>
        <dbReference type="Proteomes" id="UP000654075"/>
    </source>
</evidence>
<keyword evidence="9" id="KW-0067">ATP-binding</keyword>
<dbReference type="PANTHER" id="PTHR11817">
    <property type="entry name" value="PYRUVATE KINASE"/>
    <property type="match status" value="1"/>
</dbReference>
<feature type="compositionally biased region" description="Low complexity" evidence="14">
    <location>
        <begin position="1554"/>
        <end position="1566"/>
    </location>
</feature>
<keyword evidence="7" id="KW-0547">Nucleotide-binding</keyword>
<dbReference type="FunFam" id="2.40.33.10:FF:000001">
    <property type="entry name" value="Pyruvate kinase"/>
    <property type="match status" value="1"/>
</dbReference>
<feature type="compositionally biased region" description="Basic and acidic residues" evidence="14">
    <location>
        <begin position="1214"/>
        <end position="1227"/>
    </location>
</feature>
<dbReference type="GO" id="GO:0000287">
    <property type="term" value="F:magnesium ion binding"/>
    <property type="evidence" value="ECO:0007669"/>
    <property type="project" value="InterPro"/>
</dbReference>
<dbReference type="InterPro" id="IPR015813">
    <property type="entry name" value="Pyrv/PenolPyrv_kinase-like_dom"/>
</dbReference>
<evidence type="ECO:0000256" key="7">
    <source>
        <dbReference type="ARBA" id="ARBA00022741"/>
    </source>
</evidence>
<dbReference type="GO" id="GO:0004743">
    <property type="term" value="F:pyruvate kinase activity"/>
    <property type="evidence" value="ECO:0007669"/>
    <property type="project" value="UniProtKB-EC"/>
</dbReference>
<feature type="transmembrane region" description="Helical" evidence="15">
    <location>
        <begin position="1245"/>
        <end position="1266"/>
    </location>
</feature>
<dbReference type="UniPathway" id="UPA00109">
    <property type="reaction ID" value="UER00188"/>
</dbReference>
<evidence type="ECO:0000256" key="14">
    <source>
        <dbReference type="SAM" id="MobiDB-lite"/>
    </source>
</evidence>
<sequence length="3508" mass="379230">MLLSPEMMMHNGPPPSGVLDQRWIWRLLLATFGLLFTLQVVTADAAGALLTALLLGFGCIMVYDGMREMAKYALVYAMLCSLNCFFELLPLVTDLDGRVTRSTHLAEPIMRENGVRETTYTLTTKVTPFFEDSLGLVYNLTSLGMLLSPLCMAVGAYLAFSAHSETQQLIASAYGDDWGMPRSVTTGSSEFHTPDFHSPYHSPNQSHRDIEALRSGGHRGGGVPSPSPFRFTGQSYKLPATEEAKAAVREAEFWHSSSTYIFVCCSGFDPDTMSRIIAVGVAAASAASVAHCFVAPSPSAAANGAVANTVAQSASLRGAPVGAASGSESSSATALLGAATVAAGAATLRSARRKDGARVVGVSCRSTLTFQQRAMKYPSKLEDIADMNPIEKRADIICTIGPKSWDPEVMIKLIDSGMTVIRCNMSHGDHEEQNMKLANLEKAYVMRPDLRGKVKVLMDTRGPEIRTGTFEAENSKKELKAGQNLKLVTDYTVKGDENMVAITYKELPKSVTPGQRILVQDGTVVLTVTESGPDFVMCKVQNDCRLGQKKNVNVPGVKVELPVVGEREIIDIEKWAVPNKADYIALSFVQSPDDVKKCREHCGGLPIKIISKIVNVEGLKNFDAILEQSDGIMVARGDLGMEIPIEKVWMAQKMMISKTKAAGKYVVTATEMLASMEDKPFPTRAEACDVANAILDGCDAVMLGSESAMGKFPVETVTCMRRIVEEAEHAMACPPAFSSFGLSRPPYGGQLTAQRDFYADADGLVQLVSAASSRYAAPPPGAVAVVAGAAAADSASTDRPLLRKDLGHRARKHVDIASSPHRALASDCIVFRPRYCCHGTDHVADAPGTATLDFAALHVFCLSRNDCLEQLFQGREAACTIQEGSYSQTEMLAFLLLSCKQCPEWTAAMSENPRPETLLGSKKAWTLSFKALPHERNPQLPLPWSSSFAGRLVVCRPGVASVGCNDPEEAPSGVVAPKLAAGPKPPPGSVVLAVELKEILLHQSALRRMVARCLEGQLLAEPGATKVPQPGIFLRICLFPGRAAMQVAGCGGWVQSPLRPLPGSLLGVGALDEVAKVDLDFTWRTPVLEAAQAVEALQTGSVALELWLRHPAADVRLAEKTVEIKGLLIAVSPEDPGELRLRTLRPASVALAAAFLREALAELAPGSHVAPWFLFSLCRHSKADKRRCLELCPSMAYRTTIDGLSDAEASSESSSDHRSDSEGKPDQDRPLAACFCCGNPLRKRAVVLLLSMVACQFVCIALPLLFDRGQFRWAPGWIFNSCSGLSPFRWQGEWQGMHLMTRTDCVINQFTYLTYSCSSFLSILLNMMFQVVMAREEHQQDSGLLSQASRYMRLSFFGQQLALVRLVSVSAQNALMSQIIISVTCLMYTYLPLISLGMVQRRLELVERGFGQSLGAGMVAKTRLGVLPVFLFCLGYSGYSIFKGVGLKLRAGSYAQAEAIWSRALLRQLCVALVLPCSIPGALYLAEAFCEKAEEQRLAYTILSVSDQTLSPLLESMCLFIICGFFQPEHPELFLKKQIIRGNTSTSQELDADASSPGGQQSGASSWDKTVQSLSARSLEVEELLEFFCRLGPRQDASGAEAVMPSYDPWLSTTSDVVRGAIIPLSRAGDCGLAYANCLPGATASTSTTLPDCMVSHTWSALFLDLVAAVVADALELDEYGKVAQRLVEPRGAQKLLQEVRRKWDAGRRDTVTGGVFGLCSCSEPKHFDGPMCEMNKFDDMMGLLQLRQPNLRHLVAVDRRFELFSRAWCVAELVQSYLSNLPQTVLLLSNRALDVQAECLETYNFLATLTVLECKASREEDRLQILAKIPDVHEFDVQLQAVIFGSRGLLRNALAGFDRVDTAARAARRAASAAAASEGKRTLAWATGPRPPPQQWDEQPGALSGHWCVVRGLARSGNVPAGYDALGPWLAEETLPRSTMNAQTHTNVESRCQTDKVSDCRKHGNLAVDVMRYCSPAVSSGAEGLRPAALAESGLQLRSVVLTIRHGDRSAIFEVAGSLPPAGGQGYSCAPGNLSSLWKNLPKRFRAISTAEGQPLREEMLRPKLKEGSSLASECAPGQLTARGFRQHLELGAHLNGAYREFLAALQRHDRGRLYVRSTDYPRTVTSAAALLTSLLPTWSDRIDIEVHEEESAEVMHGVGLKTSSKAGDGKAERIERGTCKAAVRHSAAQFDAWRQPVEEYAQLERLFGPVARTHAVCDFADSMYAATCHALPLPCGPGGCVQPELANAVAQRADEFYCERFSGSEGGEVATSLAFYPFLRELLSLLKEATTLDAAPSLAVFSGHDTVIAPLLSALGAYHRFCEWPSYASRIAFELYSRPMSKAHVVFYVRVLFNGEQLYGLRGCPEGEELCELEDFARGVESLLGGQSCKIYVSGTRRVCERVKVDCSVRLRELLLSQDFAAQVAGVAADAGFAEEEDEHEAFGKFGARRSERPRSRPAEQRPGLPFYFVELNEGRLQSASSSSTVARFRSAPLRGCHDGYGWIRVALGEDAQLLMPGKPALGGNNTAAEDAAIQRGEHHRLSLRLLQMAPSSGGQLVAESELVLPVGEVKEGAPFAYFGGHIWVPLMHASPDGPWMAVVGRALLSFEAVQPGGASAARLLRSLPLAPSGLLLPLYRAWEAPKKGDGTWPPEAATRAFAGEDLWSRLVQAEARPKAVSSKAFGEALEAAGAASAALGGSCPSSGSTMAGPTLVQEELSFLRATIAPLLADPEALAPYPQLLHWLGIRSLARRVLPVAAGLLGRLRQLDGGGGARRRAATGTVPLAALQSALRAELSSSGGSELPAALWQLLAQRPQWLLASAGGGFCGPAPFIPSHEHFDYLVFLWALRPVCLRKQLFDLVHTVQYLDGSRSPLDLNIAAGGFGADGRNPIITGGEEAVDEETGLGITEVDLRLPDLLRSSGSGDALRYPEDPLRRGFAQVDGYFHIVEDAGNAEDGSSPLGQLRATANSLPLGSSMAFSMSSLRRTALLAASASLAVAVASLVGSLSTDLAADDECLSAVPEGQEQQPDCTLNALQKRGVQLAAARLTAEPADAGTATLPNASEAIDNQTEHTASAETGHEAAAQSPTHSGCEGIQCKPPATALGYKGMAWPTMSFAGKKEMHIFAVGDWGGLDGSVVPIEGRKKLVVYNGGAKPGPSVFPRNRWNKQTTVLLCHHFVFLQCYCDPVCPTVTNPKCLPGCGYVKGVDDQAQLLVANAMKARAAKMNPDYILNVGDNFYWGGIEKNCGTPMNELSPTAKHQFDNIFEGVYNGPGLSGKPWLSVLGNHDWGGRVFNNGWDQQIAYTWKSNRWIMPAAYWSQHVEYPASFNPANADCSMADGPPSLGTCKSWFWSFWAENQAWLESQLPKSLADWQIVVTHFPCGHQKNWYKTLHQEHGLDLLVTGHRHDQELWAASEELGGLTCFVTGGGGGISSEATPNPADKQDWYGEGQYGFYDLTISKTEILIQSINYDGNLVCPNHVIQITDHRKIQQNNKQITTNCDLEHA</sequence>
<evidence type="ECO:0000256" key="12">
    <source>
        <dbReference type="ARBA" id="ARBA00023317"/>
    </source>
</evidence>
<dbReference type="InterPro" id="IPR040442">
    <property type="entry name" value="Pyrv_kinase-like_dom_sf"/>
</dbReference>
<keyword evidence="12" id="KW-0670">Pyruvate</keyword>
<feature type="region of interest" description="Disordered" evidence="14">
    <location>
        <begin position="1546"/>
        <end position="1567"/>
    </location>
</feature>
<dbReference type="NCBIfam" id="TIGR01064">
    <property type="entry name" value="pyruv_kin"/>
    <property type="match status" value="1"/>
</dbReference>
<evidence type="ECO:0000256" key="10">
    <source>
        <dbReference type="ARBA" id="ARBA00022842"/>
    </source>
</evidence>
<evidence type="ECO:0000256" key="6">
    <source>
        <dbReference type="ARBA" id="ARBA00022723"/>
    </source>
</evidence>
<evidence type="ECO:0000256" key="11">
    <source>
        <dbReference type="ARBA" id="ARBA00023152"/>
    </source>
</evidence>
<evidence type="ECO:0000256" key="4">
    <source>
        <dbReference type="ARBA" id="ARBA00012142"/>
    </source>
</evidence>
<evidence type="ECO:0000256" key="9">
    <source>
        <dbReference type="ARBA" id="ARBA00022840"/>
    </source>
</evidence>
<keyword evidence="8 13" id="KW-0418">Kinase</keyword>
<comment type="cofactor">
    <cofactor evidence="1">
        <name>K(+)</name>
        <dbReference type="ChEBI" id="CHEBI:29103"/>
    </cofactor>
</comment>
<dbReference type="Gene3D" id="3.40.50.1240">
    <property type="entry name" value="Phosphoglycerate mutase-like"/>
    <property type="match status" value="1"/>
</dbReference>
<comment type="similarity">
    <text evidence="3 13">Belongs to the pyruvate kinase family.</text>
</comment>
<dbReference type="GO" id="GO:0005524">
    <property type="term" value="F:ATP binding"/>
    <property type="evidence" value="ECO:0007669"/>
    <property type="project" value="UniProtKB-KW"/>
</dbReference>
<comment type="catalytic activity">
    <reaction evidence="13">
        <text>pyruvate + ATP = phosphoenolpyruvate + ADP + H(+)</text>
        <dbReference type="Rhea" id="RHEA:18157"/>
        <dbReference type="ChEBI" id="CHEBI:15361"/>
        <dbReference type="ChEBI" id="CHEBI:15378"/>
        <dbReference type="ChEBI" id="CHEBI:30616"/>
        <dbReference type="ChEBI" id="CHEBI:58702"/>
        <dbReference type="ChEBI" id="CHEBI:456216"/>
        <dbReference type="EC" id="2.7.1.40"/>
    </reaction>
</comment>
<evidence type="ECO:0000256" key="3">
    <source>
        <dbReference type="ARBA" id="ARBA00008663"/>
    </source>
</evidence>
<name>A0A813FP23_POLGL</name>
<evidence type="ECO:0000313" key="18">
    <source>
        <dbReference type="EMBL" id="CAE8615467.1"/>
    </source>
</evidence>
<dbReference type="CDD" id="cd07061">
    <property type="entry name" value="HP_HAP_like"/>
    <property type="match status" value="1"/>
</dbReference>
<evidence type="ECO:0000256" key="5">
    <source>
        <dbReference type="ARBA" id="ARBA00022679"/>
    </source>
</evidence>
<feature type="transmembrane region" description="Helical" evidence="15">
    <location>
        <begin position="47"/>
        <end position="66"/>
    </location>
</feature>
<feature type="transmembrane region" description="Helical" evidence="15">
    <location>
        <begin position="73"/>
        <end position="92"/>
    </location>
</feature>
<feature type="region of interest" description="Disordered" evidence="14">
    <location>
        <begin position="1206"/>
        <end position="1227"/>
    </location>
</feature>
<dbReference type="InterPro" id="IPR011037">
    <property type="entry name" value="Pyrv_Knase-like_insert_dom_sf"/>
</dbReference>
<comment type="pathway">
    <text evidence="2 13">Carbohydrate degradation; glycolysis; pyruvate from D-glyceraldehyde 3-phosphate: step 5/5.</text>
</comment>
<evidence type="ECO:0000256" key="13">
    <source>
        <dbReference type="RuleBase" id="RU000504"/>
    </source>
</evidence>
<gene>
    <name evidence="18" type="ORF">PGLA1383_LOCUS33181</name>
</gene>
<dbReference type="Pfam" id="PF00149">
    <property type="entry name" value="Metallophos"/>
    <property type="match status" value="1"/>
</dbReference>
<dbReference type="Pfam" id="PF00224">
    <property type="entry name" value="PK"/>
    <property type="match status" value="1"/>
</dbReference>
<dbReference type="SUPFAM" id="SSF56300">
    <property type="entry name" value="Metallo-dependent phosphatases"/>
    <property type="match status" value="1"/>
</dbReference>
<dbReference type="GO" id="GO:0016301">
    <property type="term" value="F:kinase activity"/>
    <property type="evidence" value="ECO:0007669"/>
    <property type="project" value="UniProtKB-KW"/>
</dbReference>
<dbReference type="PRINTS" id="PR01050">
    <property type="entry name" value="PYRUVTKNASE"/>
</dbReference>
<dbReference type="GO" id="GO:0030955">
    <property type="term" value="F:potassium ion binding"/>
    <property type="evidence" value="ECO:0007669"/>
    <property type="project" value="InterPro"/>
</dbReference>
<keyword evidence="19" id="KW-1185">Reference proteome</keyword>
<proteinExistence type="inferred from homology"/>
<accession>A0A813FP23</accession>
<dbReference type="EC" id="2.7.1.40" evidence="4 13"/>
<keyword evidence="15" id="KW-0812">Transmembrane</keyword>